<evidence type="ECO:0000313" key="4">
    <source>
        <dbReference type="Proteomes" id="UP000235786"/>
    </source>
</evidence>
<dbReference type="Gene3D" id="2.60.120.260">
    <property type="entry name" value="Galactose-binding domain-like"/>
    <property type="match status" value="1"/>
</dbReference>
<dbReference type="InterPro" id="IPR008979">
    <property type="entry name" value="Galactose-bd-like_sf"/>
</dbReference>
<gene>
    <name evidence="3" type="ORF">L207DRAFT_415596</name>
</gene>
<dbReference type="Proteomes" id="UP000235786">
    <property type="component" value="Unassembled WGS sequence"/>
</dbReference>
<feature type="domain" description="Xaa-Pro dipeptidyl-peptidase C-terminal" evidence="2">
    <location>
        <begin position="258"/>
        <end position="523"/>
    </location>
</feature>
<dbReference type="InterPro" id="IPR000383">
    <property type="entry name" value="Xaa-Pro-like_dom"/>
</dbReference>
<dbReference type="EMBL" id="KZ613938">
    <property type="protein sequence ID" value="PMD47221.1"/>
    <property type="molecule type" value="Genomic_DNA"/>
</dbReference>
<dbReference type="OrthoDB" id="2578740at2759"/>
<organism evidence="3 4">
    <name type="scientific">Hyaloscypha variabilis (strain UAMH 11265 / GT02V1 / F)</name>
    <name type="common">Meliniomyces variabilis</name>
    <dbReference type="NCBI Taxonomy" id="1149755"/>
    <lineage>
        <taxon>Eukaryota</taxon>
        <taxon>Fungi</taxon>
        <taxon>Dikarya</taxon>
        <taxon>Ascomycota</taxon>
        <taxon>Pezizomycotina</taxon>
        <taxon>Leotiomycetes</taxon>
        <taxon>Helotiales</taxon>
        <taxon>Hyaloscyphaceae</taxon>
        <taxon>Hyaloscypha</taxon>
        <taxon>Hyaloscypha variabilis</taxon>
    </lineage>
</organism>
<keyword evidence="1 3" id="KW-0378">Hydrolase</keyword>
<dbReference type="Gene3D" id="3.40.50.1820">
    <property type="entry name" value="alpha/beta hydrolase"/>
    <property type="match status" value="1"/>
</dbReference>
<dbReference type="PANTHER" id="PTHR43056">
    <property type="entry name" value="PEPTIDASE S9 PROLYL OLIGOPEPTIDASE"/>
    <property type="match status" value="1"/>
</dbReference>
<reference evidence="3 4" key="1">
    <citation type="submission" date="2016-04" db="EMBL/GenBank/DDBJ databases">
        <title>A degradative enzymes factory behind the ericoid mycorrhizal symbiosis.</title>
        <authorList>
            <consortium name="DOE Joint Genome Institute"/>
            <person name="Martino E."/>
            <person name="Morin E."/>
            <person name="Grelet G."/>
            <person name="Kuo A."/>
            <person name="Kohler A."/>
            <person name="Daghino S."/>
            <person name="Barry K."/>
            <person name="Choi C."/>
            <person name="Cichocki N."/>
            <person name="Clum A."/>
            <person name="Copeland A."/>
            <person name="Hainaut M."/>
            <person name="Haridas S."/>
            <person name="Labutti K."/>
            <person name="Lindquist E."/>
            <person name="Lipzen A."/>
            <person name="Khouja H.-R."/>
            <person name="Murat C."/>
            <person name="Ohm R."/>
            <person name="Olson A."/>
            <person name="Spatafora J."/>
            <person name="Veneault-Fourrey C."/>
            <person name="Henrissat B."/>
            <person name="Grigoriev I."/>
            <person name="Martin F."/>
            <person name="Perotto S."/>
        </authorList>
    </citation>
    <scope>NUCLEOTIDE SEQUENCE [LARGE SCALE GENOMIC DNA]</scope>
    <source>
        <strain evidence="3 4">F</strain>
    </source>
</reference>
<dbReference type="STRING" id="1149755.A0A2J6S8X7"/>
<dbReference type="AlphaFoldDB" id="A0A2J6S8X7"/>
<dbReference type="GO" id="GO:0008239">
    <property type="term" value="F:dipeptidyl-peptidase activity"/>
    <property type="evidence" value="ECO:0007669"/>
    <property type="project" value="InterPro"/>
</dbReference>
<dbReference type="InterPro" id="IPR013736">
    <property type="entry name" value="Xaa-Pro_dipept_C"/>
</dbReference>
<dbReference type="SUPFAM" id="SSF53474">
    <property type="entry name" value="alpha/beta-Hydrolases"/>
    <property type="match status" value="1"/>
</dbReference>
<name>A0A2J6S8X7_HYAVF</name>
<dbReference type="SUPFAM" id="SSF49785">
    <property type="entry name" value="Galactose-binding domain-like"/>
    <property type="match status" value="1"/>
</dbReference>
<dbReference type="InterPro" id="IPR005674">
    <property type="entry name" value="CocE/Ser_esterase"/>
</dbReference>
<protein>
    <submittedName>
        <fullName evidence="3">Alpha/beta-hydrolase</fullName>
    </submittedName>
</protein>
<evidence type="ECO:0000256" key="1">
    <source>
        <dbReference type="ARBA" id="ARBA00022801"/>
    </source>
</evidence>
<sequence length="528" mass="58724">MALDFGVEVLHKQITSPETPRANFTGAIEAKPSVTTLPKGFKKNDETRPFRVSTVWEKDIEIPMRDSIKLRADVFRPSEATEKIPILMAYSPYGKSGTGYFSLDMIPGRVGIPKSQLSGFESFEAPDPAEWTAHGYAIVNVDARGIFGSGGNHRWHGKGEGQDGYDAIEFVSQLPWCNGNVALMGNSWLASNQWFIAAERPPHLSCILPLEGLSDVYRETLCRGGVPYEPFWNFLSGNLFGLLGQNLQEDTISMIRKYPLMNDYWEDKRAKAHLIEVPAYVLASMSTGLHTPPLNNIPFKNWPVPEAKYHTFFLSNAGRLSKEESSVVQGEVSYQSDAPAQQVDNDSEEVAFKYTFTEQATLIGASKALLWISCPDQNNFDVFVQIRKADKTGKILQNLNIPLNVPGMPSEDEISTINTLKYLGPTGILRASHRAIDPVLSKPHWPAHDHTKLRTIPPGQAVLLEIGLWPAAIQFEAEESLVIKVAGHPMTLAEFEPLRGQFLAGNKGKHTLHYGGEFDSRLEVPIYF</sequence>
<proteinExistence type="predicted"/>
<keyword evidence="4" id="KW-1185">Reference proteome</keyword>
<dbReference type="InterPro" id="IPR050585">
    <property type="entry name" value="Xaa-Pro_dipeptidyl-ppase/CocE"/>
</dbReference>
<accession>A0A2J6S8X7</accession>
<dbReference type="NCBIfam" id="TIGR00976">
    <property type="entry name" value="CocE_NonD"/>
    <property type="match status" value="1"/>
</dbReference>
<dbReference type="Pfam" id="PF08530">
    <property type="entry name" value="PepX_C"/>
    <property type="match status" value="1"/>
</dbReference>
<dbReference type="SMART" id="SM00939">
    <property type="entry name" value="PepX_C"/>
    <property type="match status" value="1"/>
</dbReference>
<dbReference type="InterPro" id="IPR029058">
    <property type="entry name" value="AB_hydrolase_fold"/>
</dbReference>
<evidence type="ECO:0000259" key="2">
    <source>
        <dbReference type="SMART" id="SM00939"/>
    </source>
</evidence>
<evidence type="ECO:0000313" key="3">
    <source>
        <dbReference type="EMBL" id="PMD47221.1"/>
    </source>
</evidence>
<dbReference type="PANTHER" id="PTHR43056:SF10">
    <property type="entry name" value="COCE_NOND FAMILY, PUTATIVE (AFU_ORTHOLOGUE AFUA_7G00600)-RELATED"/>
    <property type="match status" value="1"/>
</dbReference>
<dbReference type="Pfam" id="PF02129">
    <property type="entry name" value="Peptidase_S15"/>
    <property type="match status" value="1"/>
</dbReference>